<evidence type="ECO:0000313" key="9">
    <source>
        <dbReference type="Proteomes" id="UP000231932"/>
    </source>
</evidence>
<accession>A0A2K8N4L0</accession>
<keyword evidence="4" id="KW-0812">Transmembrane</keyword>
<gene>
    <name evidence="8" type="ORF">CVV65_01535</name>
</gene>
<dbReference type="GO" id="GO:0016491">
    <property type="term" value="F:oxidoreductase activity"/>
    <property type="evidence" value="ECO:0007669"/>
    <property type="project" value="UniProtKB-KW"/>
</dbReference>
<dbReference type="PROSITE" id="PS00079">
    <property type="entry name" value="MULTICOPPER_OXIDASE1"/>
    <property type="match status" value="1"/>
</dbReference>
<evidence type="ECO:0000256" key="3">
    <source>
        <dbReference type="ARBA" id="ARBA00023008"/>
    </source>
</evidence>
<reference evidence="9" key="1">
    <citation type="submission" date="2017-11" db="EMBL/GenBank/DDBJ databases">
        <title>Complete Genome Sequence of Kyrpidia sp. Strain EA-1, a thermophilic, hydrogen-oxidizing Bacterium, isolated from the Azores.</title>
        <authorList>
            <person name="Reiner J.E."/>
            <person name="Lapp C.J."/>
            <person name="Bunk B."/>
            <person name="Gescher J."/>
        </authorList>
    </citation>
    <scope>NUCLEOTIDE SEQUENCE [LARGE SCALE GENOMIC DNA]</scope>
    <source>
        <strain evidence="9">EA-1</strain>
    </source>
</reference>
<feature type="domain" description="Plastocyanin-like" evidence="6">
    <location>
        <begin position="449"/>
        <end position="556"/>
    </location>
</feature>
<evidence type="ECO:0000259" key="7">
    <source>
        <dbReference type="Pfam" id="PF07732"/>
    </source>
</evidence>
<protein>
    <submittedName>
        <fullName evidence="8">Copper oxidase</fullName>
    </submittedName>
</protein>
<dbReference type="KEGG" id="kyr:CVV65_01535"/>
<keyword evidence="9" id="KW-1185">Reference proteome</keyword>
<dbReference type="Pfam" id="PF07731">
    <property type="entry name" value="Cu-oxidase_2"/>
    <property type="match status" value="1"/>
</dbReference>
<name>A0A2K8N4L0_9BACL</name>
<dbReference type="InterPro" id="IPR002355">
    <property type="entry name" value="Cu_oxidase_Cu_BS"/>
</dbReference>
<dbReference type="GO" id="GO:0005507">
    <property type="term" value="F:copper ion binding"/>
    <property type="evidence" value="ECO:0007669"/>
    <property type="project" value="InterPro"/>
</dbReference>
<organism evidence="8 9">
    <name type="scientific">Kyrpidia spormannii</name>
    <dbReference type="NCBI Taxonomy" id="2055160"/>
    <lineage>
        <taxon>Bacteria</taxon>
        <taxon>Bacillati</taxon>
        <taxon>Bacillota</taxon>
        <taxon>Bacilli</taxon>
        <taxon>Bacillales</taxon>
        <taxon>Alicyclobacillaceae</taxon>
        <taxon>Kyrpidia</taxon>
    </lineage>
</organism>
<keyword evidence="3" id="KW-0186">Copper</keyword>
<dbReference type="Pfam" id="PF00394">
    <property type="entry name" value="Cu-oxidase"/>
    <property type="match status" value="1"/>
</dbReference>
<dbReference type="InterPro" id="IPR001117">
    <property type="entry name" value="Cu-oxidase_2nd"/>
</dbReference>
<evidence type="ECO:0000259" key="6">
    <source>
        <dbReference type="Pfam" id="PF07731"/>
    </source>
</evidence>
<dbReference type="CDD" id="cd13860">
    <property type="entry name" value="CuRO_1_2dMco_1"/>
    <property type="match status" value="1"/>
</dbReference>
<dbReference type="EMBL" id="CP024955">
    <property type="protein sequence ID" value="ATY83817.1"/>
    <property type="molecule type" value="Genomic_DNA"/>
</dbReference>
<evidence type="ECO:0000313" key="8">
    <source>
        <dbReference type="EMBL" id="ATY83817.1"/>
    </source>
</evidence>
<feature type="domain" description="Plastocyanin-like" evidence="5">
    <location>
        <begin position="292"/>
        <end position="394"/>
    </location>
</feature>
<dbReference type="InterPro" id="IPR011707">
    <property type="entry name" value="Cu-oxidase-like_N"/>
</dbReference>
<dbReference type="PANTHER" id="PTHR11709">
    <property type="entry name" value="MULTI-COPPER OXIDASE"/>
    <property type="match status" value="1"/>
</dbReference>
<feature type="transmembrane region" description="Helical" evidence="4">
    <location>
        <begin position="45"/>
        <end position="65"/>
    </location>
</feature>
<dbReference type="SUPFAM" id="SSF49503">
    <property type="entry name" value="Cupredoxins"/>
    <property type="match status" value="3"/>
</dbReference>
<keyword evidence="2" id="KW-0560">Oxidoreductase</keyword>
<dbReference type="InterPro" id="IPR008972">
    <property type="entry name" value="Cupredoxin"/>
</dbReference>
<dbReference type="SMR" id="A0A2K8N4L0"/>
<feature type="domain" description="Plastocyanin-like" evidence="7">
    <location>
        <begin position="100"/>
        <end position="214"/>
    </location>
</feature>
<evidence type="ECO:0000256" key="4">
    <source>
        <dbReference type="SAM" id="Phobius"/>
    </source>
</evidence>
<proteinExistence type="predicted"/>
<dbReference type="OrthoDB" id="9757546at2"/>
<sequence length="573" mass="63362">MRTPFGRLPKGLHRIFTSRCYADLGRVHRHTDEGTGGFELNRRKWWIGLVLLLIVALIPVGVYLFRGQSNVEAADKPLEPDKTWTDNEGRTVKDFTVTAKQVKWQIAPNFQVDALTYGGTVPGAKIQVTEGERVRIKLVNQLNVPISIHWHGYPVPNAMDGVTGVTQDPVAPGQSFTYDFVAKVPGTYFYHSHYNSAQQVDQGLYGVFVVLPKNEPVKYDRDYTLVLDEWMSMSGSGNGMGNMDMGNMNMGNMNGMDHSNMNMGPSSTESAPAANATPSNNMPVMDHDQMMKMMYNVYTVNGKSGSLIQPLEVKEGEKVRLRFINAGYMTHLVHLQGQTFQVAATDGNPIANPSPVQDKLLSIGAGERYDVTFVAGAKDFAIDLHDQTNGAKTAVIPVHVAGNTTAQPVADQANLPVLDLTTYGQNTGGSVDEGRFDKSYTLHLNSTFQGNDQVYTINGKTWPNTDLLEVRKGERVKVTLINDGKSDHPMHLHGHTFQVLRYNGKPVTGSPINKDTLLVRPGETYEIAFTADNPGNWAFHCHDLHHASAGMMTLLKYQDYQSNYRIDLSKVGE</sequence>
<evidence type="ECO:0000259" key="5">
    <source>
        <dbReference type="Pfam" id="PF00394"/>
    </source>
</evidence>
<dbReference type="PROSITE" id="PS00080">
    <property type="entry name" value="MULTICOPPER_OXIDASE2"/>
    <property type="match status" value="1"/>
</dbReference>
<dbReference type="CDD" id="cd04202">
    <property type="entry name" value="CuRO_D2_2dMcoN_like"/>
    <property type="match status" value="1"/>
</dbReference>
<dbReference type="Gene3D" id="2.60.40.420">
    <property type="entry name" value="Cupredoxins - blue copper proteins"/>
    <property type="match status" value="2"/>
</dbReference>
<dbReference type="AlphaFoldDB" id="A0A2K8N4L0"/>
<keyword evidence="1" id="KW-0479">Metal-binding</keyword>
<dbReference type="Pfam" id="PF07732">
    <property type="entry name" value="Cu-oxidase_3"/>
    <property type="match status" value="1"/>
</dbReference>
<evidence type="ECO:0000256" key="1">
    <source>
        <dbReference type="ARBA" id="ARBA00022723"/>
    </source>
</evidence>
<keyword evidence="4" id="KW-0472">Membrane</keyword>
<evidence type="ECO:0000256" key="2">
    <source>
        <dbReference type="ARBA" id="ARBA00023002"/>
    </source>
</evidence>
<keyword evidence="4" id="KW-1133">Transmembrane helix</keyword>
<dbReference type="InterPro" id="IPR011706">
    <property type="entry name" value="Cu-oxidase_C"/>
</dbReference>
<dbReference type="InterPro" id="IPR033138">
    <property type="entry name" value="Cu_oxidase_CS"/>
</dbReference>
<dbReference type="PANTHER" id="PTHR11709:SF394">
    <property type="entry name" value="FI03373P-RELATED"/>
    <property type="match status" value="1"/>
</dbReference>
<dbReference type="Proteomes" id="UP000231932">
    <property type="component" value="Chromosome"/>
</dbReference>
<dbReference type="InterPro" id="IPR045087">
    <property type="entry name" value="Cu-oxidase_fam"/>
</dbReference>